<keyword evidence="3" id="KW-1185">Reference proteome</keyword>
<dbReference type="EMBL" id="JMIX01000013">
    <property type="protein sequence ID" value="KEO89905.1"/>
    <property type="molecule type" value="Genomic_DNA"/>
</dbReference>
<evidence type="ECO:0000313" key="3">
    <source>
        <dbReference type="Proteomes" id="UP000027866"/>
    </source>
</evidence>
<keyword evidence="1" id="KW-0472">Membrane</keyword>
<reference evidence="2 3" key="1">
    <citation type="submission" date="2014-04" db="EMBL/GenBank/DDBJ databases">
        <title>A comprehensive comparison of genomes of Erythrobacter spp. Strains.</title>
        <authorList>
            <person name="Zheng Q."/>
        </authorList>
    </citation>
    <scope>NUCLEOTIDE SEQUENCE [LARGE SCALE GENOMIC DNA]</scope>
    <source>
        <strain evidence="2 3">DSM 8509</strain>
    </source>
</reference>
<gene>
    <name evidence="2" type="ORF">EH32_02655</name>
</gene>
<proteinExistence type="predicted"/>
<dbReference type="Proteomes" id="UP000027866">
    <property type="component" value="Unassembled WGS sequence"/>
</dbReference>
<keyword evidence="1" id="KW-1133">Transmembrane helix</keyword>
<name>A0A074MAW7_9SPHN</name>
<feature type="transmembrane region" description="Helical" evidence="1">
    <location>
        <begin position="63"/>
        <end position="84"/>
    </location>
</feature>
<evidence type="ECO:0000313" key="2">
    <source>
        <dbReference type="EMBL" id="KEO89905.1"/>
    </source>
</evidence>
<dbReference type="AlphaFoldDB" id="A0A074MAW7"/>
<accession>A0A074MAW7</accession>
<keyword evidence="1" id="KW-0812">Transmembrane</keyword>
<protein>
    <submittedName>
        <fullName evidence="2">Uncharacterized protein</fullName>
    </submittedName>
</protein>
<comment type="caution">
    <text evidence="2">The sequence shown here is derived from an EMBL/GenBank/DDBJ whole genome shotgun (WGS) entry which is preliminary data.</text>
</comment>
<sequence>MPSPDPNTNLMIADIVVRGGSLFLRRKLKDRMLLEEYDPEQVAKFKDGRGLLRTLGLFGASRLATGSMPGLALVAGGLAAKTIYDRGKARQLRRRRARKESASRGS</sequence>
<organism evidence="2 3">
    <name type="scientific">Erythrobacter litoralis</name>
    <dbReference type="NCBI Taxonomy" id="39960"/>
    <lineage>
        <taxon>Bacteria</taxon>
        <taxon>Pseudomonadati</taxon>
        <taxon>Pseudomonadota</taxon>
        <taxon>Alphaproteobacteria</taxon>
        <taxon>Sphingomonadales</taxon>
        <taxon>Erythrobacteraceae</taxon>
        <taxon>Erythrobacter/Porphyrobacter group</taxon>
        <taxon>Erythrobacter</taxon>
    </lineage>
</organism>
<evidence type="ECO:0000256" key="1">
    <source>
        <dbReference type="SAM" id="Phobius"/>
    </source>
</evidence>